<dbReference type="OrthoDB" id="6224010at2759"/>
<evidence type="ECO:0000313" key="5">
    <source>
        <dbReference type="EMBL" id="ROW14244.1"/>
    </source>
</evidence>
<dbReference type="EMBL" id="LKEB01000015">
    <property type="protein sequence ID" value="ROW14244.1"/>
    <property type="molecule type" value="Genomic_DNA"/>
</dbReference>
<dbReference type="AlphaFoldDB" id="A0A423XDR8"/>
<organism evidence="5 6">
    <name type="scientific">Cytospora leucostoma</name>
    <dbReference type="NCBI Taxonomy" id="1230097"/>
    <lineage>
        <taxon>Eukaryota</taxon>
        <taxon>Fungi</taxon>
        <taxon>Dikarya</taxon>
        <taxon>Ascomycota</taxon>
        <taxon>Pezizomycotina</taxon>
        <taxon>Sordariomycetes</taxon>
        <taxon>Sordariomycetidae</taxon>
        <taxon>Diaporthales</taxon>
        <taxon>Cytosporaceae</taxon>
        <taxon>Cytospora</taxon>
    </lineage>
</organism>
<feature type="compositionally biased region" description="Low complexity" evidence="4">
    <location>
        <begin position="13"/>
        <end position="25"/>
    </location>
</feature>
<dbReference type="PANTHER" id="PTHR22977">
    <property type="entry name" value="COX ASSEMBLY MITOCHONDRIAL PROTEIN"/>
    <property type="match status" value="1"/>
</dbReference>
<keyword evidence="3" id="KW-0496">Mitochondrion</keyword>
<feature type="region of interest" description="Disordered" evidence="4">
    <location>
        <begin position="1"/>
        <end position="41"/>
    </location>
</feature>
<keyword evidence="3" id="KW-0143">Chaperone</keyword>
<comment type="function">
    <text evidence="3">Required for mitochondrial cytochrome c oxidase (COX) assembly and respiration.</text>
</comment>
<evidence type="ECO:0000256" key="2">
    <source>
        <dbReference type="ARBA" id="ARBA00023157"/>
    </source>
</evidence>
<gene>
    <name evidence="5" type="ORF">VPNG_04235</name>
</gene>
<dbReference type="STRING" id="1230097.A0A423XDR8"/>
<protein>
    <recommendedName>
        <fullName evidence="3">COX assembly mitochondrial protein</fullName>
    </recommendedName>
</protein>
<keyword evidence="3" id="KW-0999">Mitochondrion inner membrane</keyword>
<dbReference type="Pfam" id="PF08583">
    <property type="entry name" value="Cmc1"/>
    <property type="match status" value="1"/>
</dbReference>
<dbReference type="InParanoid" id="A0A423XDR8"/>
<evidence type="ECO:0000256" key="1">
    <source>
        <dbReference type="ARBA" id="ARBA00007347"/>
    </source>
</evidence>
<accession>A0A423XDR8</accession>
<proteinExistence type="inferred from homology"/>
<comment type="subcellular location">
    <subcellularLocation>
        <location evidence="3">Mitochondrion inner membrane</location>
    </subcellularLocation>
</comment>
<keyword evidence="6" id="KW-1185">Reference proteome</keyword>
<dbReference type="Proteomes" id="UP000285146">
    <property type="component" value="Unassembled WGS sequence"/>
</dbReference>
<keyword evidence="2" id="KW-1015">Disulfide bond</keyword>
<evidence type="ECO:0000256" key="4">
    <source>
        <dbReference type="SAM" id="MobiDB-lite"/>
    </source>
</evidence>
<sequence length="183" mass="20787">MAAASPSTPPSGPGSSSASSTTTTTQRVPLPSRNPLPLSASQEAQVREIFHEKVRAQCQPEIKAFAECALGRTLSIPFVCRGPHRVMNACMKRNATTAVEDESREEWFAKRQERAKAKLEKEKRKAEQQKFLREWWGLEESEREERLRREAEAKMTRGERIGGFASRDRRRFEEAAAEQGKER</sequence>
<name>A0A423XDR8_9PEZI</name>
<comment type="similarity">
    <text evidence="1 3">Belongs to the CMC family.</text>
</comment>
<dbReference type="PANTHER" id="PTHR22977:SF5">
    <property type="entry name" value="COX ASSEMBLY MITOCHONDRIAL PROTEIN HOMOLOG"/>
    <property type="match status" value="1"/>
</dbReference>
<evidence type="ECO:0000256" key="3">
    <source>
        <dbReference type="RuleBase" id="RU364104"/>
    </source>
</evidence>
<keyword evidence="3" id="KW-0472">Membrane</keyword>
<comment type="caution">
    <text evidence="5">The sequence shown here is derived from an EMBL/GenBank/DDBJ whole genome shotgun (WGS) entry which is preliminary data.</text>
</comment>
<feature type="region of interest" description="Disordered" evidence="4">
    <location>
        <begin position="158"/>
        <end position="183"/>
    </location>
</feature>
<evidence type="ECO:0000313" key="6">
    <source>
        <dbReference type="Proteomes" id="UP000285146"/>
    </source>
</evidence>
<dbReference type="InterPro" id="IPR013892">
    <property type="entry name" value="Cyt_c_biogenesis_Cmc1-like"/>
</dbReference>
<reference evidence="5 6" key="1">
    <citation type="submission" date="2015-09" db="EMBL/GenBank/DDBJ databases">
        <title>Host preference determinants of Valsa canker pathogens revealed by comparative genomics.</title>
        <authorList>
            <person name="Yin Z."/>
            <person name="Huang L."/>
        </authorList>
    </citation>
    <scope>NUCLEOTIDE SEQUENCE [LARGE SCALE GENOMIC DNA]</scope>
    <source>
        <strain evidence="5 6">SXYLt</strain>
    </source>
</reference>
<dbReference type="GO" id="GO:0005743">
    <property type="term" value="C:mitochondrial inner membrane"/>
    <property type="evidence" value="ECO:0007669"/>
    <property type="project" value="UniProtKB-SubCell"/>
</dbReference>